<dbReference type="Proteomes" id="UP000661607">
    <property type="component" value="Unassembled WGS sequence"/>
</dbReference>
<accession>A0ABR9KL28</accession>
<keyword evidence="3" id="KW-1185">Reference proteome</keyword>
<name>A0ABR9KL28_9ACTN</name>
<proteinExistence type="predicted"/>
<evidence type="ECO:0000313" key="2">
    <source>
        <dbReference type="EMBL" id="MBE1562257.1"/>
    </source>
</evidence>
<protein>
    <submittedName>
        <fullName evidence="2">Uncharacterized protein</fullName>
    </submittedName>
</protein>
<organism evidence="2 3">
    <name type="scientific">Nonomuraea africana</name>
    <dbReference type="NCBI Taxonomy" id="46171"/>
    <lineage>
        <taxon>Bacteria</taxon>
        <taxon>Bacillati</taxon>
        <taxon>Actinomycetota</taxon>
        <taxon>Actinomycetes</taxon>
        <taxon>Streptosporangiales</taxon>
        <taxon>Streptosporangiaceae</taxon>
        <taxon>Nonomuraea</taxon>
    </lineage>
</organism>
<evidence type="ECO:0000313" key="3">
    <source>
        <dbReference type="Proteomes" id="UP000661607"/>
    </source>
</evidence>
<evidence type="ECO:0000256" key="1">
    <source>
        <dbReference type="SAM" id="MobiDB-lite"/>
    </source>
</evidence>
<dbReference type="EMBL" id="JADBEF010000001">
    <property type="protein sequence ID" value="MBE1562257.1"/>
    <property type="molecule type" value="Genomic_DNA"/>
</dbReference>
<feature type="region of interest" description="Disordered" evidence="1">
    <location>
        <begin position="29"/>
        <end position="50"/>
    </location>
</feature>
<comment type="caution">
    <text evidence="2">The sequence shown here is derived from an EMBL/GenBank/DDBJ whole genome shotgun (WGS) entry which is preliminary data.</text>
</comment>
<gene>
    <name evidence="2" type="ORF">H4W81_005036</name>
</gene>
<reference evidence="2 3" key="1">
    <citation type="submission" date="2020-10" db="EMBL/GenBank/DDBJ databases">
        <title>Sequencing the genomes of 1000 actinobacteria strains.</title>
        <authorList>
            <person name="Klenk H.-P."/>
        </authorList>
    </citation>
    <scope>NUCLEOTIDE SEQUENCE [LARGE SCALE GENOMIC DNA]</scope>
    <source>
        <strain evidence="2 3">DSM 43748</strain>
    </source>
</reference>
<dbReference type="RefSeq" id="WP_192777017.1">
    <property type="nucleotide sequence ID" value="NZ_BAAASY010000002.1"/>
</dbReference>
<sequence length="71" mass="7817">MKKTIIATPGAVRSVPCSVGRAGHVVRPRSPVRRRSSEGQSGGAVKKAGRASRWLALPWRRARRPFKARSR</sequence>